<dbReference type="Gene3D" id="1.10.4000.10">
    <property type="entry name" value="Flagellar transcriptional activator FlhD"/>
    <property type="match status" value="1"/>
</dbReference>
<reference evidence="1 2" key="1">
    <citation type="submission" date="2020-08" db="EMBL/GenBank/DDBJ databases">
        <title>Genomic Encyclopedia of Type Strains, Phase IV (KMG-IV): sequencing the most valuable type-strain genomes for metagenomic binning, comparative biology and taxonomic classification.</title>
        <authorList>
            <person name="Goeker M."/>
        </authorList>
    </citation>
    <scope>NUCLEOTIDE SEQUENCE [LARGE SCALE GENOMIC DNA]</scope>
    <source>
        <strain evidence="1 2">DSM 26723</strain>
    </source>
</reference>
<keyword evidence="2" id="KW-1185">Reference proteome</keyword>
<organism evidence="1 2">
    <name type="scientific">Povalibacter uvarum</name>
    <dbReference type="NCBI Taxonomy" id="732238"/>
    <lineage>
        <taxon>Bacteria</taxon>
        <taxon>Pseudomonadati</taxon>
        <taxon>Pseudomonadota</taxon>
        <taxon>Gammaproteobacteria</taxon>
        <taxon>Steroidobacterales</taxon>
        <taxon>Steroidobacteraceae</taxon>
        <taxon>Povalibacter</taxon>
    </lineage>
</organism>
<dbReference type="EMBL" id="JACHHZ010000004">
    <property type="protein sequence ID" value="MBB6095010.1"/>
    <property type="molecule type" value="Genomic_DNA"/>
</dbReference>
<evidence type="ECO:0000313" key="2">
    <source>
        <dbReference type="Proteomes" id="UP000588068"/>
    </source>
</evidence>
<evidence type="ECO:0000313" key="1">
    <source>
        <dbReference type="EMBL" id="MBB6095010.1"/>
    </source>
</evidence>
<proteinExistence type="predicted"/>
<dbReference type="Proteomes" id="UP000588068">
    <property type="component" value="Unassembled WGS sequence"/>
</dbReference>
<dbReference type="InterPro" id="IPR036194">
    <property type="entry name" value="FlhD_sf"/>
</dbReference>
<name>A0A841HS30_9GAMM</name>
<dbReference type="RefSeq" id="WP_184334378.1">
    <property type="nucleotide sequence ID" value="NZ_JACHHZ010000004.1"/>
</dbReference>
<comment type="caution">
    <text evidence="1">The sequence shown here is derived from an EMBL/GenBank/DDBJ whole genome shotgun (WGS) entry which is preliminary data.</text>
</comment>
<gene>
    <name evidence="1" type="ORF">HNQ60_003897</name>
</gene>
<sequence>MSNPILDEPPYTPGPSEFAGKAAQALTRVYALNERCLELFIELARPERHPATTAIVSQHRSLWRSLTVTARKRAARAPFLLLDVEFQDADWWRSARDLRSNHRRKMVLHAAFPGKIAGELMRETLMLAWSTVAFDRGAASILLGMTPSVSAVIAGLGPQDVERIATRHSPHLRPRWEDFPAFWGKLLAAAHDSDEEALHEIHLHGAQLIGGELLPLLNGRFV</sequence>
<protein>
    <submittedName>
        <fullName evidence="1">Uncharacterized protein</fullName>
    </submittedName>
</protein>
<accession>A0A841HS30</accession>
<dbReference type="AlphaFoldDB" id="A0A841HS30"/>